<feature type="chain" id="PRO_5035785030" evidence="1">
    <location>
        <begin position="25"/>
        <end position="128"/>
    </location>
</feature>
<sequence>MLRPSCPGDLPLCMFLMTVATSRAENLTVASPDSAAPASTPPDPLGKGDSTLKCLLNLFAMAIESCTPSILTGSPPGFGFNLFNQQLTDIMKENQKLKKINAKLIAICKKRGKDQTEARENADFNVQG</sequence>
<organism evidence="2 3">
    <name type="scientific">Plutella xylostella</name>
    <name type="common">Diamondback moth</name>
    <name type="synonym">Plutella maculipennis</name>
    <dbReference type="NCBI Taxonomy" id="51655"/>
    <lineage>
        <taxon>Eukaryota</taxon>
        <taxon>Metazoa</taxon>
        <taxon>Ecdysozoa</taxon>
        <taxon>Arthropoda</taxon>
        <taxon>Hexapoda</taxon>
        <taxon>Insecta</taxon>
        <taxon>Pterygota</taxon>
        <taxon>Neoptera</taxon>
        <taxon>Endopterygota</taxon>
        <taxon>Lepidoptera</taxon>
        <taxon>Glossata</taxon>
        <taxon>Ditrysia</taxon>
        <taxon>Yponomeutoidea</taxon>
        <taxon>Plutellidae</taxon>
        <taxon>Plutella</taxon>
    </lineage>
</organism>
<evidence type="ECO:0000256" key="1">
    <source>
        <dbReference type="SAM" id="SignalP"/>
    </source>
</evidence>
<feature type="signal peptide" evidence="1">
    <location>
        <begin position="1"/>
        <end position="24"/>
    </location>
</feature>
<proteinExistence type="predicted"/>
<dbReference type="AlphaFoldDB" id="A0A8S4D549"/>
<name>A0A8S4D549_PLUXY</name>
<accession>A0A8S4D549</accession>
<evidence type="ECO:0000313" key="3">
    <source>
        <dbReference type="Proteomes" id="UP000653454"/>
    </source>
</evidence>
<keyword evidence="3" id="KW-1185">Reference proteome</keyword>
<comment type="caution">
    <text evidence="2">The sequence shown here is derived from an EMBL/GenBank/DDBJ whole genome shotgun (WGS) entry which is preliminary data.</text>
</comment>
<evidence type="ECO:0000313" key="2">
    <source>
        <dbReference type="EMBL" id="CAG9090446.1"/>
    </source>
</evidence>
<gene>
    <name evidence="2" type="ORF">PLXY2_LOCUS683</name>
</gene>
<keyword evidence="1" id="KW-0732">Signal</keyword>
<protein>
    <submittedName>
        <fullName evidence="2">(diamondback moth) hypothetical protein</fullName>
    </submittedName>
</protein>
<dbReference type="Proteomes" id="UP000653454">
    <property type="component" value="Unassembled WGS sequence"/>
</dbReference>
<reference evidence="2" key="1">
    <citation type="submission" date="2020-11" db="EMBL/GenBank/DDBJ databases">
        <authorList>
            <person name="Whiteford S."/>
        </authorList>
    </citation>
    <scope>NUCLEOTIDE SEQUENCE</scope>
</reference>
<dbReference type="EMBL" id="CAJHNJ030000002">
    <property type="protein sequence ID" value="CAG9090446.1"/>
    <property type="molecule type" value="Genomic_DNA"/>
</dbReference>